<keyword evidence="1" id="KW-0732">Signal</keyword>
<organism evidence="4 5">
    <name type="scientific">Fischerella major NIES-592</name>
    <dbReference type="NCBI Taxonomy" id="210994"/>
    <lineage>
        <taxon>Bacteria</taxon>
        <taxon>Bacillati</taxon>
        <taxon>Cyanobacteriota</taxon>
        <taxon>Cyanophyceae</taxon>
        <taxon>Nostocales</taxon>
        <taxon>Hapalosiphonaceae</taxon>
        <taxon>Fischerella</taxon>
    </lineage>
</organism>
<keyword evidence="2" id="KW-0812">Transmembrane</keyword>
<name>A0A1U7H4F5_9CYAN</name>
<accession>A0A1U7H4F5</accession>
<dbReference type="Gene3D" id="3.40.190.10">
    <property type="entry name" value="Periplasmic binding protein-like II"/>
    <property type="match status" value="2"/>
</dbReference>
<dbReference type="PANTHER" id="PTHR30570:SF1">
    <property type="entry name" value="PHOSPHATE-BINDING PROTEIN PSTS"/>
    <property type="match status" value="1"/>
</dbReference>
<protein>
    <recommendedName>
        <fullName evidence="3">PBP domain-containing protein</fullName>
    </recommendedName>
</protein>
<feature type="transmembrane region" description="Helical" evidence="2">
    <location>
        <begin position="60"/>
        <end position="84"/>
    </location>
</feature>
<dbReference type="SUPFAM" id="SSF53850">
    <property type="entry name" value="Periplasmic binding protein-like II"/>
    <property type="match status" value="1"/>
</dbReference>
<dbReference type="AlphaFoldDB" id="A0A1U7H4F5"/>
<dbReference type="InterPro" id="IPR024370">
    <property type="entry name" value="PBP_domain"/>
</dbReference>
<evidence type="ECO:0000313" key="4">
    <source>
        <dbReference type="EMBL" id="OKH16155.1"/>
    </source>
</evidence>
<gene>
    <name evidence="4" type="ORF">NIES592_00280</name>
</gene>
<comment type="caution">
    <text evidence="4">The sequence shown here is derived from an EMBL/GenBank/DDBJ whole genome shotgun (WGS) entry which is preliminary data.</text>
</comment>
<reference evidence="4 5" key="1">
    <citation type="submission" date="2016-11" db="EMBL/GenBank/DDBJ databases">
        <title>Draft Genome Sequences of Nine Cyanobacterial Strains from Diverse Habitats.</title>
        <authorList>
            <person name="Zhu T."/>
            <person name="Hou S."/>
            <person name="Lu X."/>
            <person name="Hess W.R."/>
        </authorList>
    </citation>
    <scope>NUCLEOTIDE SEQUENCE [LARGE SCALE GENOMIC DNA]</scope>
    <source>
        <strain evidence="4 5">NIES-592</strain>
    </source>
</reference>
<dbReference type="Pfam" id="PF12849">
    <property type="entry name" value="PBP_like_2"/>
    <property type="match status" value="1"/>
</dbReference>
<sequence>MNNHNQEVIVCNHCGYDTNPVTATNCLKCGQPLDVFPAKKVNKSTKPDSKFLGELLLTPWAIWLGFGLLFLVLSWLIFSIFGNFSSLNNRNDTRVVNSRGSNQNIPPGVKLYDSIKDVPNVPSGTFNYGGGNTFAALTAQGFHEAITRSHPNFRLRFTEPRDGKSGGKKGVAMVLDSQLSFTLYGASLEDEHYSKALQRGFQIKQVPVALDMFVFFTHKDISIPGLSIDQLQDIYKGKITNWKEVGGPDLAIAPFARDPKSTNLLNELLGKDVDQLSSKVQLARDYTEIIRKVAATPGGISFGGTGPILGQKTIRPLAIAQANTKDYVQPFIDDNKQVNTTALRNASYPMTRRMFIVYRLDDTIDQLAGEAYVNMLLTKEGQQIVEKAGLVPLR</sequence>
<dbReference type="RefSeq" id="WP_073554599.1">
    <property type="nucleotide sequence ID" value="NZ_MRCA01000001.1"/>
</dbReference>
<keyword evidence="5" id="KW-1185">Reference proteome</keyword>
<evidence type="ECO:0000313" key="5">
    <source>
        <dbReference type="Proteomes" id="UP000186391"/>
    </source>
</evidence>
<evidence type="ECO:0000256" key="2">
    <source>
        <dbReference type="SAM" id="Phobius"/>
    </source>
</evidence>
<evidence type="ECO:0000256" key="1">
    <source>
        <dbReference type="ARBA" id="ARBA00022729"/>
    </source>
</evidence>
<keyword evidence="2" id="KW-0472">Membrane</keyword>
<proteinExistence type="predicted"/>
<feature type="domain" description="PBP" evidence="3">
    <location>
        <begin position="142"/>
        <end position="360"/>
    </location>
</feature>
<keyword evidence="2" id="KW-1133">Transmembrane helix</keyword>
<dbReference type="InterPro" id="IPR050811">
    <property type="entry name" value="Phosphate_ABC_transporter"/>
</dbReference>
<dbReference type="Proteomes" id="UP000186391">
    <property type="component" value="Unassembled WGS sequence"/>
</dbReference>
<evidence type="ECO:0000259" key="3">
    <source>
        <dbReference type="Pfam" id="PF12849"/>
    </source>
</evidence>
<dbReference type="PANTHER" id="PTHR30570">
    <property type="entry name" value="PERIPLASMIC PHOSPHATE BINDING COMPONENT OF PHOSPHATE ABC TRANSPORTER"/>
    <property type="match status" value="1"/>
</dbReference>
<dbReference type="EMBL" id="MRCA01000001">
    <property type="protein sequence ID" value="OKH16155.1"/>
    <property type="molecule type" value="Genomic_DNA"/>
</dbReference>
<dbReference type="OrthoDB" id="506979at2"/>